<evidence type="ECO:0000256" key="1">
    <source>
        <dbReference type="SAM" id="Phobius"/>
    </source>
</evidence>
<evidence type="ECO:0000313" key="3">
    <source>
        <dbReference type="EMBL" id="MBU3856574.1"/>
    </source>
</evidence>
<name>A0A948X362_9BACT</name>
<dbReference type="AlphaFoldDB" id="A0A948X362"/>
<evidence type="ECO:0000313" key="4">
    <source>
        <dbReference type="Proteomes" id="UP000784286"/>
    </source>
</evidence>
<reference evidence="3" key="1">
    <citation type="journal article" date="2021" name="PeerJ">
        <title>Extensive microbial diversity within the chicken gut microbiome revealed by metagenomics and culture.</title>
        <authorList>
            <person name="Gilroy R."/>
            <person name="Ravi A."/>
            <person name="Getino M."/>
            <person name="Pursley I."/>
            <person name="Horton D.L."/>
            <person name="Alikhan N.F."/>
            <person name="Baker D."/>
            <person name="Gharbi K."/>
            <person name="Hall N."/>
            <person name="Watson M."/>
            <person name="Adriaenssens E.M."/>
            <person name="Foster-Nyarko E."/>
            <person name="Jarju S."/>
            <person name="Secka A."/>
            <person name="Antonio M."/>
            <person name="Oren A."/>
            <person name="Chaudhuri R.R."/>
            <person name="La Ragione R."/>
            <person name="Hildebrand F."/>
            <person name="Pallen M.J."/>
        </authorList>
    </citation>
    <scope>NUCLEOTIDE SEQUENCE</scope>
    <source>
        <strain evidence="3">8470</strain>
    </source>
</reference>
<protein>
    <submittedName>
        <fullName evidence="3">BatD family protein</fullName>
    </submittedName>
</protein>
<comment type="caution">
    <text evidence="3">The sequence shown here is derived from an EMBL/GenBank/DDBJ whole genome shotgun (WGS) entry which is preliminary data.</text>
</comment>
<feature type="chain" id="PRO_5037143012" evidence="2">
    <location>
        <begin position="21"/>
        <end position="356"/>
    </location>
</feature>
<keyword evidence="1" id="KW-0472">Membrane</keyword>
<accession>A0A948X362</accession>
<proteinExistence type="predicted"/>
<organism evidence="3 4">
    <name type="scientific">Candidatus Phocaeicola excrementipullorum</name>
    <dbReference type="NCBI Taxonomy" id="2838731"/>
    <lineage>
        <taxon>Bacteria</taxon>
        <taxon>Pseudomonadati</taxon>
        <taxon>Bacteroidota</taxon>
        <taxon>Bacteroidia</taxon>
        <taxon>Bacteroidales</taxon>
        <taxon>Bacteroidaceae</taxon>
        <taxon>Phocaeicola</taxon>
    </lineage>
</organism>
<feature type="transmembrane region" description="Helical" evidence="1">
    <location>
        <begin position="156"/>
        <end position="175"/>
    </location>
</feature>
<dbReference type="Proteomes" id="UP000784286">
    <property type="component" value="Unassembled WGS sequence"/>
</dbReference>
<evidence type="ECO:0000256" key="2">
    <source>
        <dbReference type="SAM" id="SignalP"/>
    </source>
</evidence>
<keyword evidence="1" id="KW-1133">Transmembrane helix</keyword>
<keyword evidence="2" id="KW-0732">Signal</keyword>
<reference evidence="3" key="2">
    <citation type="submission" date="2021-04" db="EMBL/GenBank/DDBJ databases">
        <authorList>
            <person name="Gilroy R."/>
        </authorList>
    </citation>
    <scope>NUCLEOTIDE SEQUENCE</scope>
    <source>
        <strain evidence="3">8470</strain>
    </source>
</reference>
<keyword evidence="1" id="KW-0812">Transmembrane</keyword>
<gene>
    <name evidence="3" type="ORF">H9928_08485</name>
</gene>
<feature type="signal peptide" evidence="2">
    <location>
        <begin position="1"/>
        <end position="20"/>
    </location>
</feature>
<feature type="transmembrane region" description="Helical" evidence="1">
    <location>
        <begin position="328"/>
        <end position="348"/>
    </location>
</feature>
<sequence length="356" mass="40268">MLKLLCCAACLIMAAIPAKGQVTVEAAIDSLQLLIGEQAKIKLQVSMDANQKLRLPLLRDTLVKGVEILEIAKPDTQLLNDNKRWLVSQEYTVTSFDSALYYLPPFKVTVDNKEYQSAALALKVYSVPVDTLHPDQFFGPKTIHEVPLTLDDLASLIYSVLLFLIAGALAVFLIVRYRNNKPIIRIIKVEPKLPPHLSAMKKIETIKADNNYRKEDPKQYYTELTDVIRTYIKERFGFNAMEMTSAEIIGRLLEEKDQASINDLKVLFSTADLVKFAKHSPLINENDMNLVTAIDFINQTKIEEEPGKKEEPKEIKVEEKRSKRGRIALLYSITVAGICAVTGLYLTVRHIIDLFF</sequence>
<dbReference type="EMBL" id="JAHLFJ010000079">
    <property type="protein sequence ID" value="MBU3856574.1"/>
    <property type="molecule type" value="Genomic_DNA"/>
</dbReference>